<dbReference type="InterPro" id="IPR032465">
    <property type="entry name" value="ACMSD"/>
</dbReference>
<evidence type="ECO:0000313" key="5">
    <source>
        <dbReference type="Proteomes" id="UP000077384"/>
    </source>
</evidence>
<dbReference type="EMBL" id="LITQ01000015">
    <property type="protein sequence ID" value="OAA93111.1"/>
    <property type="molecule type" value="Genomic_DNA"/>
</dbReference>
<evidence type="ECO:0000313" key="3">
    <source>
        <dbReference type="EMBL" id="OAA93111.1"/>
    </source>
</evidence>
<dbReference type="InterPro" id="IPR006680">
    <property type="entry name" value="Amidohydro-rel"/>
</dbReference>
<evidence type="ECO:0000313" key="4">
    <source>
        <dbReference type="EMBL" id="OBR90854.1"/>
    </source>
</evidence>
<dbReference type="Proteomes" id="UP000093694">
    <property type="component" value="Unassembled WGS sequence"/>
</dbReference>
<accession>A0A166T2C6</accession>
<dbReference type="EMBL" id="LROR01000088">
    <property type="protein sequence ID" value="OBR90854.1"/>
    <property type="molecule type" value="Genomic_DNA"/>
</dbReference>
<keyword evidence="1" id="KW-0456">Lyase</keyword>
<dbReference type="GO" id="GO:0016831">
    <property type="term" value="F:carboxy-lyase activity"/>
    <property type="evidence" value="ECO:0007669"/>
    <property type="project" value="InterPro"/>
</dbReference>
<dbReference type="PATRIC" id="fig|1705578.3.peg.814"/>
<dbReference type="PANTHER" id="PTHR21240">
    <property type="entry name" value="2-AMINO-3-CARBOXYLMUCONATE-6-SEMIALDEHYDE DECARBOXYLASE"/>
    <property type="match status" value="1"/>
</dbReference>
<evidence type="ECO:0000256" key="1">
    <source>
        <dbReference type="ARBA" id="ARBA00023239"/>
    </source>
</evidence>
<dbReference type="Pfam" id="PF04909">
    <property type="entry name" value="Amidohydro_2"/>
    <property type="match status" value="1"/>
</dbReference>
<sequence length="289" mass="33517">MKIIDSHLHFSNINSFKEAALNLSKVNYSSAGLKEEFEKSHVIMGIGMGLTEKEIGGFPDLNSDNPMDLNLEEKIPDNLVYCLGINPQKLNNEELSKIEERIKNSKVVGLKIYPGYYPYYVWDKIYDPIYKLASSYKIPVVIHGGDPYSSKALVKYSHPIHIDELAVSHRDINFVIAHFGNPWIMSAAEVIYKNSNVYTDLSGLLVGNQNDIETFKNDKYFIQHIQRGITFIKVIPNWYEKFLFGTDWPLVPIKNYVELIKSLFDEKFYDYIFYKNTLKVFPRLNIFFK</sequence>
<dbReference type="RefSeq" id="WP_063601220.1">
    <property type="nucleotide sequence ID" value="NZ_LITQ01000015.1"/>
</dbReference>
<proteinExistence type="predicted"/>
<dbReference type="Proteomes" id="UP000077384">
    <property type="component" value="Unassembled WGS sequence"/>
</dbReference>
<dbReference type="AlphaFoldDB" id="A0A166T2C6"/>
<name>A0A166T2C6_9CLOT</name>
<reference evidence="4 6" key="2">
    <citation type="journal article" date="2016" name="Front. Microbiol.">
        <title>Industrial Acetogenic Biocatalysts: A Comparative Metabolic and Genomic Analysis.</title>
        <authorList>
            <person name="Bengelsdorf F."/>
            <person name="Poehlein A."/>
            <person name="Sonja S."/>
            <person name="Erz C."/>
            <person name="Hummel T."/>
            <person name="Hoffmeister S."/>
            <person name="Daniel R."/>
            <person name="Durre P."/>
        </authorList>
    </citation>
    <scope>NUCLEOTIDE SEQUENCE [LARGE SCALE GENOMIC DNA]</scope>
    <source>
        <strain evidence="4 6">PTA-10522</strain>
    </source>
</reference>
<keyword evidence="6" id="KW-1185">Reference proteome</keyword>
<feature type="domain" description="Amidohydrolase-related" evidence="2">
    <location>
        <begin position="73"/>
        <end position="282"/>
    </location>
</feature>
<dbReference type="Gene3D" id="3.20.20.140">
    <property type="entry name" value="Metal-dependent hydrolases"/>
    <property type="match status" value="1"/>
</dbReference>
<dbReference type="SUPFAM" id="SSF51556">
    <property type="entry name" value="Metallo-dependent hydrolases"/>
    <property type="match status" value="1"/>
</dbReference>
<evidence type="ECO:0000313" key="6">
    <source>
        <dbReference type="Proteomes" id="UP000093694"/>
    </source>
</evidence>
<comment type="caution">
    <text evidence="3">The sequence shown here is derived from an EMBL/GenBank/DDBJ whole genome shotgun (WGS) entry which is preliminary data.</text>
</comment>
<dbReference type="GO" id="GO:0016787">
    <property type="term" value="F:hydrolase activity"/>
    <property type="evidence" value="ECO:0007669"/>
    <property type="project" value="UniProtKB-KW"/>
</dbReference>
<keyword evidence="3" id="KW-0378">Hydrolase</keyword>
<dbReference type="CDD" id="cd01292">
    <property type="entry name" value="metallo-dependent_hydrolases"/>
    <property type="match status" value="1"/>
</dbReference>
<dbReference type="InterPro" id="IPR032466">
    <property type="entry name" value="Metal_Hydrolase"/>
</dbReference>
<protein>
    <submittedName>
        <fullName evidence="3">Amidohydrolase</fullName>
    </submittedName>
</protein>
<gene>
    <name evidence="4" type="ORF">CLCOS_38360</name>
    <name evidence="3" type="ORF">WX73_00436</name>
</gene>
<reference evidence="3 5" key="1">
    <citation type="journal article" date="2015" name="Biotechnol. Bioeng.">
        <title>Genome sequence and phenotypic characterization of Caulobacter segnis.</title>
        <authorList>
            <person name="Patel S."/>
            <person name="Fletcher B."/>
            <person name="Scott D.C."/>
            <person name="Ely B."/>
        </authorList>
    </citation>
    <scope>NUCLEOTIDE SEQUENCE [LARGE SCALE GENOMIC DNA]</scope>
    <source>
        <strain evidence="3 5">PS02</strain>
    </source>
</reference>
<organism evidence="3 5">
    <name type="scientific">Clostridium coskatii</name>
    <dbReference type="NCBI Taxonomy" id="1705578"/>
    <lineage>
        <taxon>Bacteria</taxon>
        <taxon>Bacillati</taxon>
        <taxon>Bacillota</taxon>
        <taxon>Clostridia</taxon>
        <taxon>Eubacteriales</taxon>
        <taxon>Clostridiaceae</taxon>
        <taxon>Clostridium</taxon>
    </lineage>
</organism>
<evidence type="ECO:0000259" key="2">
    <source>
        <dbReference type="Pfam" id="PF04909"/>
    </source>
</evidence>
<dbReference type="PANTHER" id="PTHR21240:SF19">
    <property type="entry name" value="CATALYTIC_ HYDROLASE"/>
    <property type="match status" value="1"/>
</dbReference>